<evidence type="ECO:0000313" key="6">
    <source>
        <dbReference type="Proteomes" id="UP000239800"/>
    </source>
</evidence>
<name>A0A2S7KQR7_9FLAO</name>
<dbReference type="CDD" id="cd00830">
    <property type="entry name" value="KAS_III"/>
    <property type="match status" value="1"/>
</dbReference>
<dbReference type="GO" id="GO:0006633">
    <property type="term" value="P:fatty acid biosynthetic process"/>
    <property type="evidence" value="ECO:0007669"/>
    <property type="project" value="InterPro"/>
</dbReference>
<dbReference type="Pfam" id="PF08541">
    <property type="entry name" value="ACP_syn_III_C"/>
    <property type="match status" value="1"/>
</dbReference>
<evidence type="ECO:0000259" key="4">
    <source>
        <dbReference type="Pfam" id="PF08545"/>
    </source>
</evidence>
<dbReference type="RefSeq" id="WP_104812904.1">
    <property type="nucleotide sequence ID" value="NZ_MQUB01000001.1"/>
</dbReference>
<feature type="domain" description="Beta-ketoacyl-[acyl-carrier-protein] synthase III C-terminal" evidence="3">
    <location>
        <begin position="254"/>
        <end position="352"/>
    </location>
</feature>
<dbReference type="Proteomes" id="UP000239800">
    <property type="component" value="Unassembled WGS sequence"/>
</dbReference>
<protein>
    <submittedName>
        <fullName evidence="5">3-oxoacyl-ACP synthase</fullName>
    </submittedName>
</protein>
<dbReference type="SUPFAM" id="SSF53901">
    <property type="entry name" value="Thiolase-like"/>
    <property type="match status" value="1"/>
</dbReference>
<dbReference type="AlphaFoldDB" id="A0A2S7KQR7"/>
<keyword evidence="1" id="KW-0808">Transferase</keyword>
<sequence length="353" mass="39147">MGIIISGTGSYLPQKVTTNEGFEDHNFYQQDGSPFGSENTRIIEKFEAITGISERRYLADNMVTSEIAYRAADRAIADAEIDAETLDYIIVAHNYGDVKHGTQQSDTVPSLGSRVKHLLRIKNPSCVAYDILFGCPGWVEGIIQAQAFIRSGMAKRCLVIGAESLSRVIDKHDRDSMIYSDGAGACIVEESTSGDNGILSFESATFTYDEAHFIYFGESNNQDVSDARRYIKMYGRRIYEFAITHVPTAMKSCLDKSGLPIDQLHKVFIHQANEKMDEAIIKRFYQLYGKDTPTDVMPMTIEKLGNSSVATVPTLYDMVRRGELEGHSVKPGDVILFASVGAGMNINAIVYRV</sequence>
<comment type="caution">
    <text evidence="5">The sequence shown here is derived from an EMBL/GenBank/DDBJ whole genome shotgun (WGS) entry which is preliminary data.</text>
</comment>
<proteinExistence type="predicted"/>
<dbReference type="GO" id="GO:0004315">
    <property type="term" value="F:3-oxoacyl-[acyl-carrier-protein] synthase activity"/>
    <property type="evidence" value="ECO:0007669"/>
    <property type="project" value="InterPro"/>
</dbReference>
<dbReference type="InterPro" id="IPR013751">
    <property type="entry name" value="ACP_syn_III_N"/>
</dbReference>
<keyword evidence="6" id="KW-1185">Reference proteome</keyword>
<evidence type="ECO:0000256" key="2">
    <source>
        <dbReference type="ARBA" id="ARBA00023315"/>
    </source>
</evidence>
<keyword evidence="2" id="KW-0012">Acyltransferase</keyword>
<dbReference type="Gene3D" id="3.40.47.10">
    <property type="match status" value="2"/>
</dbReference>
<dbReference type="Pfam" id="PF08545">
    <property type="entry name" value="ACP_syn_III"/>
    <property type="match status" value="1"/>
</dbReference>
<organism evidence="5 6">
    <name type="scientific">Aureitalea marina</name>
    <dbReference type="NCBI Taxonomy" id="930804"/>
    <lineage>
        <taxon>Bacteria</taxon>
        <taxon>Pseudomonadati</taxon>
        <taxon>Bacteroidota</taxon>
        <taxon>Flavobacteriia</taxon>
        <taxon>Flavobacteriales</taxon>
        <taxon>Flavobacteriaceae</taxon>
        <taxon>Aureitalea</taxon>
    </lineage>
</organism>
<dbReference type="EMBL" id="MQUB01000001">
    <property type="protein sequence ID" value="PQB04974.1"/>
    <property type="molecule type" value="Genomic_DNA"/>
</dbReference>
<accession>A0A2S7KQR7</accession>
<evidence type="ECO:0000256" key="1">
    <source>
        <dbReference type="ARBA" id="ARBA00022679"/>
    </source>
</evidence>
<dbReference type="InterPro" id="IPR013747">
    <property type="entry name" value="ACP_syn_III_C"/>
</dbReference>
<dbReference type="InterPro" id="IPR016039">
    <property type="entry name" value="Thiolase-like"/>
</dbReference>
<evidence type="ECO:0000313" key="5">
    <source>
        <dbReference type="EMBL" id="PQB04974.1"/>
    </source>
</evidence>
<evidence type="ECO:0000259" key="3">
    <source>
        <dbReference type="Pfam" id="PF08541"/>
    </source>
</evidence>
<dbReference type="PANTHER" id="PTHR34069:SF3">
    <property type="entry name" value="ACYL-COA:ACYL-COA ALKYLTRANSFERASE"/>
    <property type="match status" value="1"/>
</dbReference>
<gene>
    <name evidence="5" type="ORF">BST85_08765</name>
</gene>
<dbReference type="GO" id="GO:0044550">
    <property type="term" value="P:secondary metabolite biosynthetic process"/>
    <property type="evidence" value="ECO:0007669"/>
    <property type="project" value="TreeGrafter"/>
</dbReference>
<reference evidence="5 6" key="1">
    <citation type="submission" date="2016-11" db="EMBL/GenBank/DDBJ databases">
        <title>Trade-off between light-utilization and light-protection in marine flavobacteria.</title>
        <authorList>
            <person name="Kumagai Y."/>
        </authorList>
    </citation>
    <scope>NUCLEOTIDE SEQUENCE [LARGE SCALE GENOMIC DNA]</scope>
    <source>
        <strain evidence="5 6">NBRC 107741</strain>
    </source>
</reference>
<feature type="domain" description="Beta-ketoacyl-[acyl-carrier-protein] synthase III N-terminal" evidence="4">
    <location>
        <begin position="129"/>
        <end position="203"/>
    </location>
</feature>
<dbReference type="PANTHER" id="PTHR34069">
    <property type="entry name" value="3-OXOACYL-[ACYL-CARRIER-PROTEIN] SYNTHASE 3"/>
    <property type="match status" value="1"/>
</dbReference>
<dbReference type="OrthoDB" id="5171393at2"/>